<sequence length="103" mass="12431">MYKSNVFFTKFYLYLGKFLRFFKKNKAINGIIIDPSEEIRFKPEKTHFFPFFSQQKSPHPFFLNYINVFIFEILSLKEQQLFKGFASFGTLEILSFIKIDLYL</sequence>
<proteinExistence type="predicted"/>
<dbReference type="EMBL" id="REGN01006344">
    <property type="protein sequence ID" value="RNA09899.1"/>
    <property type="molecule type" value="Genomic_DNA"/>
</dbReference>
<dbReference type="Proteomes" id="UP000276133">
    <property type="component" value="Unassembled WGS sequence"/>
</dbReference>
<organism evidence="1 2">
    <name type="scientific">Brachionus plicatilis</name>
    <name type="common">Marine rotifer</name>
    <name type="synonym">Brachionus muelleri</name>
    <dbReference type="NCBI Taxonomy" id="10195"/>
    <lineage>
        <taxon>Eukaryota</taxon>
        <taxon>Metazoa</taxon>
        <taxon>Spiralia</taxon>
        <taxon>Gnathifera</taxon>
        <taxon>Rotifera</taxon>
        <taxon>Eurotatoria</taxon>
        <taxon>Monogononta</taxon>
        <taxon>Pseudotrocha</taxon>
        <taxon>Ploima</taxon>
        <taxon>Brachionidae</taxon>
        <taxon>Brachionus</taxon>
    </lineage>
</organism>
<evidence type="ECO:0000313" key="2">
    <source>
        <dbReference type="Proteomes" id="UP000276133"/>
    </source>
</evidence>
<name>A0A3M7QF45_BRAPC</name>
<evidence type="ECO:0000313" key="1">
    <source>
        <dbReference type="EMBL" id="RNA09899.1"/>
    </source>
</evidence>
<gene>
    <name evidence="1" type="ORF">BpHYR1_048226</name>
</gene>
<comment type="caution">
    <text evidence="1">The sequence shown here is derived from an EMBL/GenBank/DDBJ whole genome shotgun (WGS) entry which is preliminary data.</text>
</comment>
<keyword evidence="2" id="KW-1185">Reference proteome</keyword>
<accession>A0A3M7QF45</accession>
<reference evidence="1 2" key="1">
    <citation type="journal article" date="2018" name="Sci. Rep.">
        <title>Genomic signatures of local adaptation to the degree of environmental predictability in rotifers.</title>
        <authorList>
            <person name="Franch-Gras L."/>
            <person name="Hahn C."/>
            <person name="Garcia-Roger E.M."/>
            <person name="Carmona M.J."/>
            <person name="Serra M."/>
            <person name="Gomez A."/>
        </authorList>
    </citation>
    <scope>NUCLEOTIDE SEQUENCE [LARGE SCALE GENOMIC DNA]</scope>
    <source>
        <strain evidence="1">HYR1</strain>
    </source>
</reference>
<protein>
    <submittedName>
        <fullName evidence="1">Uncharacterized protein</fullName>
    </submittedName>
</protein>
<dbReference type="AlphaFoldDB" id="A0A3M7QF45"/>